<feature type="compositionally biased region" description="Basic and acidic residues" evidence="1">
    <location>
        <begin position="175"/>
        <end position="188"/>
    </location>
</feature>
<dbReference type="EMBL" id="LRGB01002904">
    <property type="protein sequence ID" value="KZS05539.1"/>
    <property type="molecule type" value="Genomic_DNA"/>
</dbReference>
<evidence type="ECO:0008006" key="4">
    <source>
        <dbReference type="Google" id="ProtNLM"/>
    </source>
</evidence>
<protein>
    <recommendedName>
        <fullName evidence="4">BEN domain-containing protein</fullName>
    </recommendedName>
</protein>
<organism evidence="2 3">
    <name type="scientific">Daphnia magna</name>
    <dbReference type="NCBI Taxonomy" id="35525"/>
    <lineage>
        <taxon>Eukaryota</taxon>
        <taxon>Metazoa</taxon>
        <taxon>Ecdysozoa</taxon>
        <taxon>Arthropoda</taxon>
        <taxon>Crustacea</taxon>
        <taxon>Branchiopoda</taxon>
        <taxon>Diplostraca</taxon>
        <taxon>Cladocera</taxon>
        <taxon>Anomopoda</taxon>
        <taxon>Daphniidae</taxon>
        <taxon>Daphnia</taxon>
    </lineage>
</organism>
<dbReference type="AlphaFoldDB" id="A0A164N0J9"/>
<feature type="compositionally biased region" description="Basic and acidic residues" evidence="1">
    <location>
        <begin position="144"/>
        <end position="156"/>
    </location>
</feature>
<reference evidence="2 3" key="1">
    <citation type="submission" date="2016-03" db="EMBL/GenBank/DDBJ databases">
        <title>EvidentialGene: Evidence-directed Construction of Genes on Genomes.</title>
        <authorList>
            <person name="Gilbert D.G."/>
            <person name="Choi J.-H."/>
            <person name="Mockaitis K."/>
            <person name="Colbourne J."/>
            <person name="Pfrender M."/>
        </authorList>
    </citation>
    <scope>NUCLEOTIDE SEQUENCE [LARGE SCALE GENOMIC DNA]</scope>
    <source>
        <strain evidence="2 3">Xinb3</strain>
        <tissue evidence="2">Complete organism</tissue>
    </source>
</reference>
<feature type="compositionally biased region" description="Low complexity" evidence="1">
    <location>
        <begin position="197"/>
        <end position="209"/>
    </location>
</feature>
<feature type="compositionally biased region" description="Acidic residues" evidence="1">
    <location>
        <begin position="210"/>
        <end position="222"/>
    </location>
</feature>
<evidence type="ECO:0000256" key="1">
    <source>
        <dbReference type="SAM" id="MobiDB-lite"/>
    </source>
</evidence>
<evidence type="ECO:0000313" key="3">
    <source>
        <dbReference type="Proteomes" id="UP000076858"/>
    </source>
</evidence>
<sequence length="578" mass="64672">MGASYPLYVLVCFTEESGSPFSAYETKFVELHEGVQYDNFDYSQKYRSVWPMNKKSKASLRYPCKVLRFSDSLLGLNTLCKNLVDGSMTLKELEEERLALGEQAKDNGVMKKLTQTKDDIADEVSDGDDKDMLRGKRKRTPSTKLKDSKLPLEKKKAVSTKFVKKTATQKRKHSKEVGKKIIKELNRLEDDEEDKAVSSNSDANESNSSVEEDEIDDQDLLEQEMGIVPQSVTRKQKNKQSSTKKNMVSTQSFELAGLKSFTRLSRAGLSDSSHFSSTSAFGQLNVDENQDVDENQEKDCSKCSNFESRIMKLQSDLSISYAKNGTLRDQLTSSDAKLKELQALICYYEVSRPTTKLGWDIQKLIEAHVSGPVMMGNFKSSTDEHPDEPFGQQFSAWKSQKAVHVPEVDLRHNSPPLPALKNTIPPTAGLNVESISNVKTAPLTVHASENGSSGDNKELTEEIRFPIPDSVLDLFSTKTLSNFVGKTMEYLHPDGDYLATRNLSDRNMSAQKIQAGNASDKIPMTEEEIQQVVVTVERKFKTTQKAQQLTEIRRAIVVKLNNSAAKARKQQIIANSST</sequence>
<dbReference type="Proteomes" id="UP000076858">
    <property type="component" value="Unassembled WGS sequence"/>
</dbReference>
<proteinExistence type="predicted"/>
<evidence type="ECO:0000313" key="2">
    <source>
        <dbReference type="EMBL" id="KZS05539.1"/>
    </source>
</evidence>
<keyword evidence="3" id="KW-1185">Reference proteome</keyword>
<feature type="compositionally biased region" description="Basic residues" evidence="1">
    <location>
        <begin position="162"/>
        <end position="174"/>
    </location>
</feature>
<comment type="caution">
    <text evidence="2">The sequence shown here is derived from an EMBL/GenBank/DDBJ whole genome shotgun (WGS) entry which is preliminary data.</text>
</comment>
<dbReference type="Gene3D" id="1.10.10.2590">
    <property type="entry name" value="BEN domain"/>
    <property type="match status" value="1"/>
</dbReference>
<name>A0A164N0J9_9CRUS</name>
<gene>
    <name evidence="2" type="ORF">APZ42_031248</name>
</gene>
<accession>A0A164N0J9</accession>
<feature type="region of interest" description="Disordered" evidence="1">
    <location>
        <begin position="121"/>
        <end position="248"/>
    </location>
</feature>